<keyword evidence="1" id="KW-0472">Membrane</keyword>
<dbReference type="AlphaFoldDB" id="A0A8X7ZC46"/>
<reference evidence="2" key="1">
    <citation type="journal article" date="2020" name="bioRxiv">
        <title>Hybrid origin of Populus tomentosa Carr. identified through genome sequencing and phylogenomic analysis.</title>
        <authorList>
            <person name="An X."/>
            <person name="Gao K."/>
            <person name="Chen Z."/>
            <person name="Li J."/>
            <person name="Yang X."/>
            <person name="Yang X."/>
            <person name="Zhou J."/>
            <person name="Guo T."/>
            <person name="Zhao T."/>
            <person name="Huang S."/>
            <person name="Miao D."/>
            <person name="Khan W.U."/>
            <person name="Rao P."/>
            <person name="Ye M."/>
            <person name="Lei B."/>
            <person name="Liao W."/>
            <person name="Wang J."/>
            <person name="Ji L."/>
            <person name="Li Y."/>
            <person name="Guo B."/>
            <person name="Mustafa N.S."/>
            <person name="Li S."/>
            <person name="Yun Q."/>
            <person name="Keller S.R."/>
            <person name="Mao J."/>
            <person name="Zhang R."/>
            <person name="Strauss S.H."/>
        </authorList>
    </citation>
    <scope>NUCLEOTIDE SEQUENCE</scope>
    <source>
        <strain evidence="2">GM15</strain>
        <tissue evidence="2">Leaf</tissue>
    </source>
</reference>
<name>A0A8X7ZC46_POPTO</name>
<dbReference type="EMBL" id="JAAWWB010000015">
    <property type="protein sequence ID" value="KAG6765057.1"/>
    <property type="molecule type" value="Genomic_DNA"/>
</dbReference>
<gene>
    <name evidence="2" type="ORF">POTOM_029071</name>
</gene>
<keyword evidence="1" id="KW-0812">Transmembrane</keyword>
<accession>A0A8X7ZC46</accession>
<evidence type="ECO:0000313" key="3">
    <source>
        <dbReference type="Proteomes" id="UP000886885"/>
    </source>
</evidence>
<organism evidence="2 3">
    <name type="scientific">Populus tomentosa</name>
    <name type="common">Chinese white poplar</name>
    <dbReference type="NCBI Taxonomy" id="118781"/>
    <lineage>
        <taxon>Eukaryota</taxon>
        <taxon>Viridiplantae</taxon>
        <taxon>Streptophyta</taxon>
        <taxon>Embryophyta</taxon>
        <taxon>Tracheophyta</taxon>
        <taxon>Spermatophyta</taxon>
        <taxon>Magnoliopsida</taxon>
        <taxon>eudicotyledons</taxon>
        <taxon>Gunneridae</taxon>
        <taxon>Pentapetalae</taxon>
        <taxon>rosids</taxon>
        <taxon>fabids</taxon>
        <taxon>Malpighiales</taxon>
        <taxon>Salicaceae</taxon>
        <taxon>Saliceae</taxon>
        <taxon>Populus</taxon>
    </lineage>
</organism>
<comment type="caution">
    <text evidence="2">The sequence shown here is derived from an EMBL/GenBank/DDBJ whole genome shotgun (WGS) entry which is preliminary data.</text>
</comment>
<dbReference type="Proteomes" id="UP000886885">
    <property type="component" value="Chromosome 8A"/>
</dbReference>
<proteinExistence type="predicted"/>
<keyword evidence="1" id="KW-1133">Transmembrane helix</keyword>
<feature type="transmembrane region" description="Helical" evidence="1">
    <location>
        <begin position="20"/>
        <end position="39"/>
    </location>
</feature>
<evidence type="ECO:0000313" key="2">
    <source>
        <dbReference type="EMBL" id="KAG6765057.1"/>
    </source>
</evidence>
<keyword evidence="3" id="KW-1185">Reference proteome</keyword>
<evidence type="ECO:0000256" key="1">
    <source>
        <dbReference type="SAM" id="Phobius"/>
    </source>
</evidence>
<protein>
    <submittedName>
        <fullName evidence="2">Uncharacterized protein</fullName>
    </submittedName>
</protein>
<sequence length="100" mass="11469">MLFLREFLRDASLPTDSNGFQYVVFLGWFTICGICMQNVRSYSLSDRNFIHLNIMVTSAPAYGRLAYFCNNMGDLPSYKLMALKLYIQLHSEATATTWPP</sequence>